<evidence type="ECO:0000256" key="1">
    <source>
        <dbReference type="ARBA" id="ARBA00006484"/>
    </source>
</evidence>
<evidence type="ECO:0000256" key="2">
    <source>
        <dbReference type="ARBA" id="ARBA00023002"/>
    </source>
</evidence>
<keyword evidence="2" id="KW-0560">Oxidoreductase</keyword>
<dbReference type="PRINTS" id="PR00081">
    <property type="entry name" value="GDHRDH"/>
</dbReference>
<dbReference type="InterPro" id="IPR002347">
    <property type="entry name" value="SDR_fam"/>
</dbReference>
<evidence type="ECO:0000313" key="5">
    <source>
        <dbReference type="Proteomes" id="UP001060039"/>
    </source>
</evidence>
<evidence type="ECO:0000313" key="4">
    <source>
        <dbReference type="EMBL" id="UTT63603.1"/>
    </source>
</evidence>
<feature type="compositionally biased region" description="Basic and acidic residues" evidence="3">
    <location>
        <begin position="321"/>
        <end position="337"/>
    </location>
</feature>
<dbReference type="SUPFAM" id="SSF51735">
    <property type="entry name" value="NAD(P)-binding Rossmann-fold domains"/>
    <property type="match status" value="1"/>
</dbReference>
<dbReference type="Proteomes" id="UP001060039">
    <property type="component" value="Chromosome"/>
</dbReference>
<dbReference type="RefSeq" id="WP_255160735.1">
    <property type="nucleotide sequence ID" value="NZ_CP101497.1"/>
</dbReference>
<evidence type="ECO:0000256" key="3">
    <source>
        <dbReference type="SAM" id="MobiDB-lite"/>
    </source>
</evidence>
<proteinExistence type="inferred from homology"/>
<dbReference type="InterPro" id="IPR036291">
    <property type="entry name" value="NAD(P)-bd_dom_sf"/>
</dbReference>
<dbReference type="PANTHER" id="PTHR24320">
    <property type="entry name" value="RETINOL DEHYDROGENASE"/>
    <property type="match status" value="1"/>
</dbReference>
<sequence length="337" mass="35934">MTVHDITRPTVLLTGPTSGIGAGMLRALLQHPARPHLVLLARNATALDAALDQARAAGLTAHGVSVDLADLASVQAALAEVRALIDAGTIAPIDAALLNAGTQFMSRATLGAQGHERTFTINVIAQHLLVTGLAPMLAPAGHVVVMGSSTHRGKKHSFNLIPDPQWQAPAALATADPAEAPTEARGRERGGIAYASSKLALVTAAHAWAERLGATGRRLNTYDPGLTVRTGLVRDMSAFRYWVWRWIMPVMVLHPKATTARITGRHAVELALGDAHAGVHDGYIEIGQRTQAEQVTYEPERQRELIGWLDATIAPYLPSDPDAHRTPGADHRHTQEA</sequence>
<feature type="region of interest" description="Disordered" evidence="3">
    <location>
        <begin position="318"/>
        <end position="337"/>
    </location>
</feature>
<name>A0ABY5FZX1_9MICO</name>
<organism evidence="4 5">
    <name type="scientific">Microcella humidisoli</name>
    <dbReference type="NCBI Taxonomy" id="2963406"/>
    <lineage>
        <taxon>Bacteria</taxon>
        <taxon>Bacillati</taxon>
        <taxon>Actinomycetota</taxon>
        <taxon>Actinomycetes</taxon>
        <taxon>Micrococcales</taxon>
        <taxon>Microbacteriaceae</taxon>
        <taxon>Microcella</taxon>
    </lineage>
</organism>
<comment type="similarity">
    <text evidence="1">Belongs to the short-chain dehydrogenases/reductases (SDR) family.</text>
</comment>
<dbReference type="Gene3D" id="3.40.50.720">
    <property type="entry name" value="NAD(P)-binding Rossmann-like Domain"/>
    <property type="match status" value="1"/>
</dbReference>
<gene>
    <name evidence="4" type="ORF">NNL39_05750</name>
</gene>
<dbReference type="Pfam" id="PF00106">
    <property type="entry name" value="adh_short"/>
    <property type="match status" value="1"/>
</dbReference>
<keyword evidence="5" id="KW-1185">Reference proteome</keyword>
<dbReference type="EMBL" id="CP101497">
    <property type="protein sequence ID" value="UTT63603.1"/>
    <property type="molecule type" value="Genomic_DNA"/>
</dbReference>
<accession>A0ABY5FZX1</accession>
<dbReference type="PANTHER" id="PTHR24320:SF148">
    <property type="entry name" value="NAD(P)-BINDING ROSSMANN-FOLD SUPERFAMILY PROTEIN"/>
    <property type="match status" value="1"/>
</dbReference>
<reference evidence="4" key="1">
    <citation type="submission" date="2022-07" db="EMBL/GenBank/DDBJ databases">
        <title>Taxonomic analysis of Microcella humidisoli nov. sp., isolated from riverside soil.</title>
        <authorList>
            <person name="Molina K.M."/>
            <person name="Kim S.B."/>
        </authorList>
    </citation>
    <scope>NUCLEOTIDE SEQUENCE</scope>
    <source>
        <strain evidence="4">MMS21-STM10</strain>
    </source>
</reference>
<protein>
    <submittedName>
        <fullName evidence="4">SDR family NAD(P)-dependent oxidoreductase</fullName>
    </submittedName>
</protein>